<dbReference type="Proteomes" id="UP000030752">
    <property type="component" value="Unassembled WGS sequence"/>
</dbReference>
<gene>
    <name evidence="1" type="ORF">HMPREF1541_04060</name>
</gene>
<dbReference type="InParanoid" id="W2S0K1"/>
<evidence type="ECO:0000313" key="2">
    <source>
        <dbReference type="Proteomes" id="UP000030752"/>
    </source>
</evidence>
<dbReference type="VEuPathDB" id="FungiDB:HMPREF1541_04060"/>
<reference evidence="1 2" key="1">
    <citation type="submission" date="2013-03" db="EMBL/GenBank/DDBJ databases">
        <title>The Genome Sequence of Phialophora europaea CBS 101466.</title>
        <authorList>
            <consortium name="The Broad Institute Genomics Platform"/>
            <person name="Cuomo C."/>
            <person name="de Hoog S."/>
            <person name="Gorbushina A."/>
            <person name="Walker B."/>
            <person name="Young S.K."/>
            <person name="Zeng Q."/>
            <person name="Gargeya S."/>
            <person name="Fitzgerald M."/>
            <person name="Haas B."/>
            <person name="Abouelleil A."/>
            <person name="Allen A.W."/>
            <person name="Alvarado L."/>
            <person name="Arachchi H.M."/>
            <person name="Berlin A.M."/>
            <person name="Chapman S.B."/>
            <person name="Gainer-Dewar J."/>
            <person name="Goldberg J."/>
            <person name="Griggs A."/>
            <person name="Gujja S."/>
            <person name="Hansen M."/>
            <person name="Howarth C."/>
            <person name="Imamovic A."/>
            <person name="Ireland A."/>
            <person name="Larimer J."/>
            <person name="McCowan C."/>
            <person name="Murphy C."/>
            <person name="Pearson M."/>
            <person name="Poon T.W."/>
            <person name="Priest M."/>
            <person name="Roberts A."/>
            <person name="Saif S."/>
            <person name="Shea T."/>
            <person name="Sisk P."/>
            <person name="Sykes S."/>
            <person name="Wortman J."/>
            <person name="Nusbaum C."/>
            <person name="Birren B."/>
        </authorList>
    </citation>
    <scope>NUCLEOTIDE SEQUENCE [LARGE SCALE GENOMIC DNA]</scope>
    <source>
        <strain evidence="1 2">CBS 101466</strain>
    </source>
</reference>
<dbReference type="AlphaFoldDB" id="W2S0K1"/>
<sequence length="242" mass="26034">MVLHALNMVLHALGTCPICTYRSGRATRNVPRALYALHDALAAYPIGPISTAGPSTAKSPSPHSRAAAADSAAKLLLALRALEIRDLDIDETHDALLSCTLELTQVLKAPQEVIGSEGELERRLQAIGRALSMEKGWYLEETVGKAREEARWLAGKLMKWGERRLCESMDWEAQQSVLSVSDGGKDPKGLRTRGWSKALPTLGMGEDKAGSNVKNGLLDLNMAATGVGGGNDEEDLDMMDLS</sequence>
<evidence type="ECO:0000313" key="1">
    <source>
        <dbReference type="EMBL" id="ETN42120.1"/>
    </source>
</evidence>
<dbReference type="HOGENOM" id="CLU_1147152_0_0_1"/>
<dbReference type="GeneID" id="19971399"/>
<protein>
    <submittedName>
        <fullName evidence="1">Uncharacterized protein</fullName>
    </submittedName>
</protein>
<keyword evidence="2" id="KW-1185">Reference proteome</keyword>
<organism evidence="1 2">
    <name type="scientific">Cyphellophora europaea (strain CBS 101466)</name>
    <name type="common">Phialophora europaea</name>
    <dbReference type="NCBI Taxonomy" id="1220924"/>
    <lineage>
        <taxon>Eukaryota</taxon>
        <taxon>Fungi</taxon>
        <taxon>Dikarya</taxon>
        <taxon>Ascomycota</taxon>
        <taxon>Pezizomycotina</taxon>
        <taxon>Eurotiomycetes</taxon>
        <taxon>Chaetothyriomycetidae</taxon>
        <taxon>Chaetothyriales</taxon>
        <taxon>Cyphellophoraceae</taxon>
        <taxon>Cyphellophora</taxon>
    </lineage>
</organism>
<dbReference type="EMBL" id="KB822719">
    <property type="protein sequence ID" value="ETN42120.1"/>
    <property type="molecule type" value="Genomic_DNA"/>
</dbReference>
<dbReference type="RefSeq" id="XP_008716629.1">
    <property type="nucleotide sequence ID" value="XM_008718407.1"/>
</dbReference>
<name>W2S0K1_CYPE1</name>
<proteinExistence type="predicted"/>
<accession>W2S0K1</accession>